<dbReference type="InterPro" id="IPR011990">
    <property type="entry name" value="TPR-like_helical_dom_sf"/>
</dbReference>
<evidence type="ECO:0000313" key="2">
    <source>
        <dbReference type="EMBL" id="KVI04467.1"/>
    </source>
</evidence>
<dbReference type="GO" id="GO:0009898">
    <property type="term" value="C:cytoplasmic side of plasma membrane"/>
    <property type="evidence" value="ECO:0007669"/>
    <property type="project" value="EnsemblPlants"/>
</dbReference>
<dbReference type="PANTHER" id="PTHR44102">
    <property type="entry name" value="PROTEIN NPG1"/>
    <property type="match status" value="1"/>
</dbReference>
<keyword evidence="1" id="KW-0802">TPR repeat</keyword>
<dbReference type="GO" id="GO:0009555">
    <property type="term" value="P:pollen development"/>
    <property type="evidence" value="ECO:0007669"/>
    <property type="project" value="EnsemblPlants"/>
</dbReference>
<dbReference type="InterPro" id="IPR043376">
    <property type="entry name" value="NPG1-like"/>
</dbReference>
<keyword evidence="3" id="KW-1185">Reference proteome</keyword>
<evidence type="ECO:0000256" key="1">
    <source>
        <dbReference type="PROSITE-ProRule" id="PRU00339"/>
    </source>
</evidence>
<dbReference type="AlphaFoldDB" id="A0A103Y8H6"/>
<reference evidence="2 3" key="1">
    <citation type="journal article" date="2016" name="Sci. Rep.">
        <title>The genome sequence of the outbreeding globe artichoke constructed de novo incorporating a phase-aware low-pass sequencing strategy of F1 progeny.</title>
        <authorList>
            <person name="Scaglione D."/>
            <person name="Reyes-Chin-Wo S."/>
            <person name="Acquadro A."/>
            <person name="Froenicke L."/>
            <person name="Portis E."/>
            <person name="Beitel C."/>
            <person name="Tirone M."/>
            <person name="Mauro R."/>
            <person name="Lo Monaco A."/>
            <person name="Mauromicale G."/>
            <person name="Faccioli P."/>
            <person name="Cattivelli L."/>
            <person name="Rieseberg L."/>
            <person name="Michelmore R."/>
            <person name="Lanteri S."/>
        </authorList>
    </citation>
    <scope>NUCLEOTIDE SEQUENCE [LARGE SCALE GENOMIC DNA]</scope>
    <source>
        <strain evidence="2">2C</strain>
    </source>
</reference>
<sequence>NLGLHFVFHEFFNGNVEDTLFDGCVGINQVQQAMSGEASSSQIGEREERKICANGGCVQTETIEAKLDAGNFDQAESALREGLSLNSEEARALLGRLEYQRGNVEAALRVFEGIDLQAAIQRLQSCSTEKISKKGRAGPQQGANLVLEAIYLKTKSLQKLNKITDAAEECKKVLDGVEKIFPQGIPDVFVETKLQETISRAVELLPELWKQAGCYPEAISSYRRTLLSQWNLDNECCARIQNKFAVFLLYSGVEAGTPSTATHVDGTYVPKNNLEEAILLLMICMRKFSLGKAKWDPTVIEHLTFALSLCSQTPVLAKQFEEVTPGVIHRVDLWKTLALCFSGAGERKLAFDLLKKALHPHERPDDITSLLLVSKICSEEGLLAAQGIEYAQRAVNNCKKRNKHLEGVCLRVLGLCLGKQASVSASDHERSRLQSEALKSLDEAVGLEPENLDLIFELAIQYAMQRNLNNALRLAKKYIDATGGSMLRGWRLLALILSAQQRFQEAEVVTDAALDETAKWDQGPLLRMKAKLRISQSRHLDAIETYRHLLALIQAQKKSHGPLQSTHQIEDDRVNEYEVWQGLANLYSSLSRWKDAEICLGKARAIIECSSETLHTEGTIYQRRGEIDDALAAYVNALLVEPNYVPSKISIGSIMSSRGLPMLPVARTLLSDALRLEPTNRMAWLHLGFVHKLDGRLSDAIDSFQAASMLEESDPIESFSSIL</sequence>
<dbReference type="GO" id="GO:0005516">
    <property type="term" value="F:calmodulin binding"/>
    <property type="evidence" value="ECO:0007669"/>
    <property type="project" value="EnsemblPlants"/>
</dbReference>
<comment type="caution">
    <text evidence="2">The sequence shown here is derived from an EMBL/GenBank/DDBJ whole genome shotgun (WGS) entry which is preliminary data.</text>
</comment>
<dbReference type="Gene3D" id="1.25.40.10">
    <property type="entry name" value="Tetratricopeptide repeat domain"/>
    <property type="match status" value="3"/>
</dbReference>
<dbReference type="InterPro" id="IPR019734">
    <property type="entry name" value="TPR_rpt"/>
</dbReference>
<dbReference type="Proteomes" id="UP000243975">
    <property type="component" value="Unassembled WGS sequence"/>
</dbReference>
<dbReference type="STRING" id="59895.A0A103Y8H6"/>
<gene>
    <name evidence="2" type="ORF">Ccrd_017212</name>
</gene>
<dbReference type="EMBL" id="LEKV01002044">
    <property type="protein sequence ID" value="KVI04467.1"/>
    <property type="molecule type" value="Genomic_DNA"/>
</dbReference>
<protein>
    <submittedName>
        <fullName evidence="2">Tetratricopeptide-like helical</fullName>
    </submittedName>
</protein>
<organism evidence="2 3">
    <name type="scientific">Cynara cardunculus var. scolymus</name>
    <name type="common">Globe artichoke</name>
    <name type="synonym">Cynara scolymus</name>
    <dbReference type="NCBI Taxonomy" id="59895"/>
    <lineage>
        <taxon>Eukaryota</taxon>
        <taxon>Viridiplantae</taxon>
        <taxon>Streptophyta</taxon>
        <taxon>Embryophyta</taxon>
        <taxon>Tracheophyta</taxon>
        <taxon>Spermatophyta</taxon>
        <taxon>Magnoliopsida</taxon>
        <taxon>eudicotyledons</taxon>
        <taxon>Gunneridae</taxon>
        <taxon>Pentapetalae</taxon>
        <taxon>asterids</taxon>
        <taxon>campanulids</taxon>
        <taxon>Asterales</taxon>
        <taxon>Asteraceae</taxon>
        <taxon>Carduoideae</taxon>
        <taxon>Cardueae</taxon>
        <taxon>Carduinae</taxon>
        <taxon>Cynara</taxon>
    </lineage>
</organism>
<feature type="non-terminal residue" evidence="2">
    <location>
        <position position="1"/>
    </location>
</feature>
<dbReference type="SMART" id="SM00028">
    <property type="entry name" value="TPR"/>
    <property type="match status" value="6"/>
</dbReference>
<dbReference type="SUPFAM" id="SSF48452">
    <property type="entry name" value="TPR-like"/>
    <property type="match status" value="2"/>
</dbReference>
<feature type="repeat" description="TPR" evidence="1">
    <location>
        <begin position="681"/>
        <end position="714"/>
    </location>
</feature>
<dbReference type="PANTHER" id="PTHR44102:SF5">
    <property type="entry name" value="PROTEIN NPG1"/>
    <property type="match status" value="1"/>
</dbReference>
<dbReference type="PROSITE" id="PS50005">
    <property type="entry name" value="TPR"/>
    <property type="match status" value="2"/>
</dbReference>
<dbReference type="OMA" id="NEFDIWH"/>
<evidence type="ECO:0000313" key="3">
    <source>
        <dbReference type="Proteomes" id="UP000243975"/>
    </source>
</evidence>
<dbReference type="Gramene" id="KVI04467">
    <property type="protein sequence ID" value="KVI04467"/>
    <property type="gene ID" value="Ccrd_017212"/>
</dbReference>
<name>A0A103Y8H6_CYNCS</name>
<dbReference type="GO" id="GO:0009846">
    <property type="term" value="P:pollen germination"/>
    <property type="evidence" value="ECO:0007669"/>
    <property type="project" value="EnsemblPlants"/>
</dbReference>
<accession>A0A103Y8H6</accession>
<dbReference type="Pfam" id="PF13432">
    <property type="entry name" value="TPR_16"/>
    <property type="match status" value="1"/>
</dbReference>
<feature type="repeat" description="TPR" evidence="1">
    <location>
        <begin position="611"/>
        <end position="644"/>
    </location>
</feature>
<proteinExistence type="predicted"/>